<comment type="caution">
    <text evidence="2">The sequence shown here is derived from an EMBL/GenBank/DDBJ whole genome shotgun (WGS) entry which is preliminary data.</text>
</comment>
<dbReference type="Proteomes" id="UP001283361">
    <property type="component" value="Unassembled WGS sequence"/>
</dbReference>
<keyword evidence="3" id="KW-1185">Reference proteome</keyword>
<evidence type="ECO:0000313" key="2">
    <source>
        <dbReference type="EMBL" id="KAK3795600.1"/>
    </source>
</evidence>
<dbReference type="EMBL" id="JAWDGP010001027">
    <property type="protein sequence ID" value="KAK3795600.1"/>
    <property type="molecule type" value="Genomic_DNA"/>
</dbReference>
<dbReference type="AlphaFoldDB" id="A0AAE1E6Q2"/>
<evidence type="ECO:0000313" key="3">
    <source>
        <dbReference type="Proteomes" id="UP001283361"/>
    </source>
</evidence>
<protein>
    <submittedName>
        <fullName evidence="2">Uncharacterized protein</fullName>
    </submittedName>
</protein>
<sequence>MNIFIKLSSNISEICFDPEPAVQSESGFNYETQVEASATTRGTDPAETRQYETIRDSPAANTTTASFSRQSRQYETIRDSPAANTTTASLSRQTRQYETIKYPPSAANTTTASLFQEKSLYETLPDLVSTSGPFNSTSPQNVEPSNVYNLLDPYFSVGNLQT</sequence>
<name>A0AAE1E6Q2_9GAST</name>
<proteinExistence type="predicted"/>
<gene>
    <name evidence="2" type="ORF">RRG08_066887</name>
</gene>
<feature type="compositionally biased region" description="Polar residues" evidence="1">
    <location>
        <begin position="82"/>
        <end position="96"/>
    </location>
</feature>
<organism evidence="2 3">
    <name type="scientific">Elysia crispata</name>
    <name type="common">lettuce slug</name>
    <dbReference type="NCBI Taxonomy" id="231223"/>
    <lineage>
        <taxon>Eukaryota</taxon>
        <taxon>Metazoa</taxon>
        <taxon>Spiralia</taxon>
        <taxon>Lophotrochozoa</taxon>
        <taxon>Mollusca</taxon>
        <taxon>Gastropoda</taxon>
        <taxon>Heterobranchia</taxon>
        <taxon>Euthyneura</taxon>
        <taxon>Panpulmonata</taxon>
        <taxon>Sacoglossa</taxon>
        <taxon>Placobranchoidea</taxon>
        <taxon>Plakobranchidae</taxon>
        <taxon>Elysia</taxon>
    </lineage>
</organism>
<reference evidence="2" key="1">
    <citation type="journal article" date="2023" name="G3 (Bethesda)">
        <title>A reference genome for the long-term kleptoplast-retaining sea slug Elysia crispata morphotype clarki.</title>
        <authorList>
            <person name="Eastman K.E."/>
            <person name="Pendleton A.L."/>
            <person name="Shaikh M.A."/>
            <person name="Suttiyut T."/>
            <person name="Ogas R."/>
            <person name="Tomko P."/>
            <person name="Gavelis G."/>
            <person name="Widhalm J.R."/>
            <person name="Wisecaver J.H."/>
        </authorList>
    </citation>
    <scope>NUCLEOTIDE SEQUENCE</scope>
    <source>
        <strain evidence="2">ECLA1</strain>
    </source>
</reference>
<feature type="compositionally biased region" description="Polar residues" evidence="1">
    <location>
        <begin position="59"/>
        <end position="74"/>
    </location>
</feature>
<feature type="region of interest" description="Disordered" evidence="1">
    <location>
        <begin position="55"/>
        <end position="96"/>
    </location>
</feature>
<evidence type="ECO:0000256" key="1">
    <source>
        <dbReference type="SAM" id="MobiDB-lite"/>
    </source>
</evidence>
<accession>A0AAE1E6Q2</accession>